<sequence length="661" mass="72666">MRAKASKHGWQLHPAVFKSMPIVPTAVFLAVQFDYLIVGGGTSGLCVAARLSEDENVVVGVLEAGGYDPDLPEIAVPGLVGHTMAHPVYDWSFFSEPQVHANGRSILQSRGKGLGGSSQARFRAGLARSPSHVPLQNNFLGTLRPSKEEFDALEELGNKGWNWNSLLESMKKSEHTLQHDFCPDNDKMFSVPPDPQFHGQGGPIMKSLFPASIPPIHAALFDAAENLGVARCPETGHGVVLGSMPVFTTVDTRTATRSYAASGYYKPNADRSNLLILTEAHATKVILEHQEDGKKRAVGVEFIRDGSWLSSSVRKEVILSAGSFQSPQLLELSGIGNPEILNAYGIKTSINLPEVGENLQDHTMVFTIAEVDETMDTMELLLDPHQQRKHAELYKNQRGILASVPTSGSIFVEPSKLGDAEELRAWRDLAESQCNSYLSSIRYPRLKRGIQKQYNLQKEWFSRNKQAEGEIIFFNGHYPSAELQPSLGKRYLSLSAALMHPFSRGTVHIKSANPLDPPAIDPNYFANDADVEMTLRILRLAFKLQETAPLCDVIKERVSPSKEVFESKEQDEKLKECIKNTFSPIFHPVGTAAMMSRELGGVVDDKLIVYGTSNLRVVDLSILPMELACHTQSIAYAIGEKAADIIRSAQINPAFAALSLL</sequence>
<dbReference type="Pfam" id="PF00732">
    <property type="entry name" value="GMC_oxred_N"/>
    <property type="match status" value="1"/>
</dbReference>
<dbReference type="PANTHER" id="PTHR11552:SF201">
    <property type="entry name" value="GLUCOSE-METHANOL-CHOLINE OXIDOREDUCTASE N-TERMINAL DOMAIN-CONTAINING PROTEIN"/>
    <property type="match status" value="1"/>
</dbReference>
<dbReference type="InterPro" id="IPR012132">
    <property type="entry name" value="GMC_OxRdtase"/>
</dbReference>
<dbReference type="Pfam" id="PF05199">
    <property type="entry name" value="GMC_oxred_C"/>
    <property type="match status" value="1"/>
</dbReference>
<dbReference type="PIRSF" id="PIRSF000137">
    <property type="entry name" value="Alcohol_oxidase"/>
    <property type="match status" value="1"/>
</dbReference>
<evidence type="ECO:0000313" key="12">
    <source>
        <dbReference type="Proteomes" id="UP000219338"/>
    </source>
</evidence>
<dbReference type="Gene3D" id="3.50.50.60">
    <property type="entry name" value="FAD/NAD(P)-binding domain"/>
    <property type="match status" value="1"/>
</dbReference>
<comment type="cofactor">
    <cofactor evidence="1 9">
        <name>FAD</name>
        <dbReference type="ChEBI" id="CHEBI:57692"/>
    </cofactor>
</comment>
<dbReference type="SUPFAM" id="SSF51905">
    <property type="entry name" value="FAD/NAD(P)-binding domain"/>
    <property type="match status" value="1"/>
</dbReference>
<dbReference type="InterPro" id="IPR000172">
    <property type="entry name" value="GMC_OxRdtase_N"/>
</dbReference>
<dbReference type="GO" id="GO:0016614">
    <property type="term" value="F:oxidoreductase activity, acting on CH-OH group of donors"/>
    <property type="evidence" value="ECO:0007669"/>
    <property type="project" value="InterPro"/>
</dbReference>
<evidence type="ECO:0000256" key="4">
    <source>
        <dbReference type="ARBA" id="ARBA00022729"/>
    </source>
</evidence>
<feature type="domain" description="Glucose-methanol-choline oxidoreductase N-terminal" evidence="10">
    <location>
        <begin position="322"/>
        <end position="336"/>
    </location>
</feature>
<feature type="active site" description="Proton donor" evidence="8">
    <location>
        <position position="587"/>
    </location>
</feature>
<evidence type="ECO:0000256" key="5">
    <source>
        <dbReference type="ARBA" id="ARBA00022827"/>
    </source>
</evidence>
<dbReference type="AlphaFoldDB" id="A0A284QL37"/>
<proteinExistence type="inferred from homology"/>
<keyword evidence="5 9" id="KW-0274">FAD</keyword>
<gene>
    <name evidence="11" type="ORF">ARMOST_00430</name>
</gene>
<feature type="binding site" evidence="9">
    <location>
        <begin position="42"/>
        <end position="43"/>
    </location>
    <ligand>
        <name>FAD</name>
        <dbReference type="ChEBI" id="CHEBI:57692"/>
    </ligand>
</feature>
<dbReference type="InterPro" id="IPR036188">
    <property type="entry name" value="FAD/NAD-bd_sf"/>
</dbReference>
<dbReference type="OMA" id="SRPHFTF"/>
<keyword evidence="12" id="KW-1185">Reference proteome</keyword>
<dbReference type="PROSITE" id="PS00624">
    <property type="entry name" value="GMC_OXRED_2"/>
    <property type="match status" value="1"/>
</dbReference>
<dbReference type="Gene3D" id="3.30.560.10">
    <property type="entry name" value="Glucose Oxidase, domain 3"/>
    <property type="match status" value="1"/>
</dbReference>
<keyword evidence="7" id="KW-0325">Glycoprotein</keyword>
<evidence type="ECO:0000313" key="11">
    <source>
        <dbReference type="EMBL" id="SJK97179.1"/>
    </source>
</evidence>
<dbReference type="PANTHER" id="PTHR11552">
    <property type="entry name" value="GLUCOSE-METHANOL-CHOLINE GMC OXIDOREDUCTASE"/>
    <property type="match status" value="1"/>
</dbReference>
<evidence type="ECO:0000256" key="9">
    <source>
        <dbReference type="PIRSR" id="PIRSR000137-2"/>
    </source>
</evidence>
<dbReference type="EMBL" id="FUEG01000001">
    <property type="protein sequence ID" value="SJK97179.1"/>
    <property type="molecule type" value="Genomic_DNA"/>
</dbReference>
<feature type="active site" description="Proton acceptor" evidence="8">
    <location>
        <position position="630"/>
    </location>
</feature>
<dbReference type="Proteomes" id="UP000219338">
    <property type="component" value="Unassembled WGS sequence"/>
</dbReference>
<accession>A0A284QL37</accession>
<evidence type="ECO:0000256" key="7">
    <source>
        <dbReference type="ARBA" id="ARBA00023180"/>
    </source>
</evidence>
<organism evidence="11 12">
    <name type="scientific">Armillaria ostoyae</name>
    <name type="common">Armillaria root rot fungus</name>
    <dbReference type="NCBI Taxonomy" id="47428"/>
    <lineage>
        <taxon>Eukaryota</taxon>
        <taxon>Fungi</taxon>
        <taxon>Dikarya</taxon>
        <taxon>Basidiomycota</taxon>
        <taxon>Agaricomycotina</taxon>
        <taxon>Agaricomycetes</taxon>
        <taxon>Agaricomycetidae</taxon>
        <taxon>Agaricales</taxon>
        <taxon>Marasmiineae</taxon>
        <taxon>Physalacriaceae</taxon>
        <taxon>Armillaria</taxon>
    </lineage>
</organism>
<evidence type="ECO:0000256" key="6">
    <source>
        <dbReference type="ARBA" id="ARBA00023002"/>
    </source>
</evidence>
<keyword evidence="3" id="KW-0285">Flavoprotein</keyword>
<protein>
    <submittedName>
        <fullName evidence="11">Related to Glucose dehydrogenase [acceptor]</fullName>
    </submittedName>
</protein>
<dbReference type="InterPro" id="IPR007867">
    <property type="entry name" value="GMC_OxRtase_C"/>
</dbReference>
<name>A0A284QL37_ARMOS</name>
<comment type="similarity">
    <text evidence="2">Belongs to the GMC oxidoreductase family.</text>
</comment>
<keyword evidence="6" id="KW-0560">Oxidoreductase</keyword>
<dbReference type="STRING" id="47428.A0A284QL37"/>
<dbReference type="OrthoDB" id="269227at2759"/>
<dbReference type="SUPFAM" id="SSF54373">
    <property type="entry name" value="FAD-linked reductases, C-terminal domain"/>
    <property type="match status" value="1"/>
</dbReference>
<evidence type="ECO:0000256" key="1">
    <source>
        <dbReference type="ARBA" id="ARBA00001974"/>
    </source>
</evidence>
<dbReference type="GO" id="GO:0050660">
    <property type="term" value="F:flavin adenine dinucleotide binding"/>
    <property type="evidence" value="ECO:0007669"/>
    <property type="project" value="InterPro"/>
</dbReference>
<evidence type="ECO:0000256" key="8">
    <source>
        <dbReference type="PIRSR" id="PIRSR000137-1"/>
    </source>
</evidence>
<evidence type="ECO:0000259" key="10">
    <source>
        <dbReference type="PROSITE" id="PS00624"/>
    </source>
</evidence>
<keyword evidence="4" id="KW-0732">Signal</keyword>
<evidence type="ECO:0000256" key="3">
    <source>
        <dbReference type="ARBA" id="ARBA00022630"/>
    </source>
</evidence>
<reference evidence="12" key="1">
    <citation type="journal article" date="2017" name="Nat. Ecol. Evol.">
        <title>Genome expansion and lineage-specific genetic innovations in the forest pathogenic fungi Armillaria.</title>
        <authorList>
            <person name="Sipos G."/>
            <person name="Prasanna A.N."/>
            <person name="Walter M.C."/>
            <person name="O'Connor E."/>
            <person name="Balint B."/>
            <person name="Krizsan K."/>
            <person name="Kiss B."/>
            <person name="Hess J."/>
            <person name="Varga T."/>
            <person name="Slot J."/>
            <person name="Riley R."/>
            <person name="Boka B."/>
            <person name="Rigling D."/>
            <person name="Barry K."/>
            <person name="Lee J."/>
            <person name="Mihaltcheva S."/>
            <person name="LaButti K."/>
            <person name="Lipzen A."/>
            <person name="Waldron R."/>
            <person name="Moloney N.M."/>
            <person name="Sperisen C."/>
            <person name="Kredics L."/>
            <person name="Vagvoelgyi C."/>
            <person name="Patrignani A."/>
            <person name="Fitzpatrick D."/>
            <person name="Nagy I."/>
            <person name="Doyle S."/>
            <person name="Anderson J.B."/>
            <person name="Grigoriev I.V."/>
            <person name="Gueldener U."/>
            <person name="Muensterkoetter M."/>
            <person name="Nagy L.G."/>
        </authorList>
    </citation>
    <scope>NUCLEOTIDE SEQUENCE [LARGE SCALE GENOMIC DNA]</scope>
    <source>
        <strain evidence="12">C18/9</strain>
    </source>
</reference>
<evidence type="ECO:0000256" key="2">
    <source>
        <dbReference type="ARBA" id="ARBA00010790"/>
    </source>
</evidence>